<evidence type="ECO:0000313" key="5">
    <source>
        <dbReference type="Proteomes" id="UP000053681"/>
    </source>
</evidence>
<evidence type="ECO:0000313" key="4">
    <source>
        <dbReference type="EMBL" id="KSU86091.1"/>
    </source>
</evidence>
<keyword evidence="5" id="KW-1185">Reference proteome</keyword>
<dbReference type="AlphaFoldDB" id="A0A0V8JGB9"/>
<sequence>MLVAKTVHNRLVSLASGFTEAELRRLQKTGSFYCPACNESVVLRVGVKRCSHFAHRKKECTVDQEGESDYHVTGKLQLFRWLQTHTSAQLEHYLPQIQQRPDLFVEVGKAAYAFEFQCASLSTEAFVQRTSGYRTQGYHPFWIMGANRLKRLGTSLFRLSPQEWQYLTLTDQSPTLYYFSPFTNELIKLEHIIPFSSQIAFAELKILTPSSHTFSEWLTLHTSPSYHEGWIQKKRNFRTTYMLYPGLQYKHFLEKLYTLQIPPTHFPSEAGFPIPSAFMIETPAVIWQTWLLLDIMQVKKVGEVVNLKQLYMQFSARVRKKLIKLRYVPFMQSTIEKPLLEYVEVLCKLKFFSPVTYDSYRIERGYTVPMLSSDAFLEDGLLMKKWLDQAKEVTR</sequence>
<gene>
    <name evidence="4" type="ORF">AS180_20615</name>
</gene>
<dbReference type="Proteomes" id="UP000053681">
    <property type="component" value="Unassembled WGS sequence"/>
</dbReference>
<dbReference type="InterPro" id="IPR010330">
    <property type="entry name" value="CoiA_nuc"/>
</dbReference>
<comment type="caution">
    <text evidence="4">The sequence shown here is derived from an EMBL/GenBank/DDBJ whole genome shotgun (WGS) entry which is preliminary data.</text>
</comment>
<protein>
    <submittedName>
        <fullName evidence="4">Competence protein CoiA</fullName>
    </submittedName>
</protein>
<accession>A0A0V8JGB9</accession>
<dbReference type="Pfam" id="PF25166">
    <property type="entry name" value="CoiA_C"/>
    <property type="match status" value="1"/>
</dbReference>
<feature type="domain" description="Competence protein CoiA nuclease-like" evidence="1">
    <location>
        <begin position="67"/>
        <end position="219"/>
    </location>
</feature>
<feature type="domain" description="Competence protein CoiA C-terminal" evidence="3">
    <location>
        <begin position="228"/>
        <end position="367"/>
    </location>
</feature>
<name>A0A0V8JGB9_9BACI</name>
<proteinExistence type="predicted"/>
<dbReference type="PIRSF" id="PIRSF007487">
    <property type="entry name" value="Competence-induced_CoiA_bac"/>
    <property type="match status" value="1"/>
</dbReference>
<evidence type="ECO:0000259" key="2">
    <source>
        <dbReference type="Pfam" id="PF25164"/>
    </source>
</evidence>
<dbReference type="InterPro" id="IPR057252">
    <property type="entry name" value="CoiA_C"/>
</dbReference>
<reference evidence="4 5" key="1">
    <citation type="submission" date="2015-11" db="EMBL/GenBank/DDBJ databases">
        <title>Bacillus caseinolyticus sp nov.</title>
        <authorList>
            <person name="Dastager S.G."/>
            <person name="Mawlankar R."/>
        </authorList>
    </citation>
    <scope>NUCLEOTIDE SEQUENCE [LARGE SCALE GENOMIC DNA]</scope>
    <source>
        <strain evidence="4 5">SGD-V-76</strain>
    </source>
</reference>
<dbReference type="EMBL" id="LNQP01000119">
    <property type="protein sequence ID" value="KSU86091.1"/>
    <property type="molecule type" value="Genomic_DNA"/>
</dbReference>
<dbReference type="Pfam" id="PF06054">
    <property type="entry name" value="CoiA_nuc"/>
    <property type="match status" value="1"/>
</dbReference>
<dbReference type="InterPro" id="IPR057253">
    <property type="entry name" value="CoiA-like_N"/>
</dbReference>
<organism evidence="4 5">
    <name type="scientific">Priestia veravalensis</name>
    <dbReference type="NCBI Taxonomy" id="1414648"/>
    <lineage>
        <taxon>Bacteria</taxon>
        <taxon>Bacillati</taxon>
        <taxon>Bacillota</taxon>
        <taxon>Bacilli</taxon>
        <taxon>Bacillales</taxon>
        <taxon>Bacillaceae</taxon>
        <taxon>Priestia</taxon>
    </lineage>
</organism>
<evidence type="ECO:0000259" key="1">
    <source>
        <dbReference type="Pfam" id="PF06054"/>
    </source>
</evidence>
<dbReference type="RefSeq" id="WP_025908141.1">
    <property type="nucleotide sequence ID" value="NZ_KQ758733.1"/>
</dbReference>
<feature type="domain" description="Competence protein CoiA-like N-terminal" evidence="2">
    <location>
        <begin position="18"/>
        <end position="62"/>
    </location>
</feature>
<dbReference type="InterPro" id="IPR021176">
    <property type="entry name" value="Competence-induced_CoiA"/>
</dbReference>
<dbReference type="Pfam" id="PF25164">
    <property type="entry name" value="CoiA_N"/>
    <property type="match status" value="1"/>
</dbReference>
<evidence type="ECO:0000259" key="3">
    <source>
        <dbReference type="Pfam" id="PF25166"/>
    </source>
</evidence>